<dbReference type="Proteomes" id="UP000248627">
    <property type="component" value="Unassembled WGS sequence"/>
</dbReference>
<feature type="non-terminal residue" evidence="1">
    <location>
        <position position="1"/>
    </location>
</feature>
<sequence length="410" mass="42953">PRSRPDGLGWVSRALFADERVALTVGGEPPPGYAVAARYAVVPSVDRARFLLPLGAPRVTAAALLAYNALRPAATRATRAVLGVAARVGVLDRVPFPVLTVAVPAGLDPTETLLVDRLATLLGADVRYAACGIRPPDPNHKPTLQLFDGAGRPRGYAKVGWNPATRTLVTAEAAALRALAGVAGSAGHPRTPRLLAQTTMGDRAIAVVAPLPAATRRLPAGAATDPAALLAVARRHRPPAASRPLAGSPFLARLTAQARRAAATVPDGARAVRAVAALARRHGDVTVEFGYWHGDWVPWNLGRHGGDLVAWDWEHSGPDVPVGFDLAHDAFHRAVVGSAAPVAAAVSRTTAALARHGGQLGLDPARQRLVRDAYLVELWLRTWRLADAGAGWNPRLHPALLDVVAQQTGG</sequence>
<protein>
    <recommendedName>
        <fullName evidence="3">Phosphotransferase enzyme family protein</fullName>
    </recommendedName>
</protein>
<gene>
    <name evidence="1" type="ORF">C1I93_19185</name>
</gene>
<evidence type="ECO:0008006" key="3">
    <source>
        <dbReference type="Google" id="ProtNLM"/>
    </source>
</evidence>
<proteinExistence type="predicted"/>
<evidence type="ECO:0000313" key="2">
    <source>
        <dbReference type="Proteomes" id="UP000248627"/>
    </source>
</evidence>
<accession>A0A2W2DIM4</accession>
<name>A0A2W2DIM4_9ACTN</name>
<keyword evidence="2" id="KW-1185">Reference proteome</keyword>
<reference evidence="1 2" key="1">
    <citation type="submission" date="2018-01" db="EMBL/GenBank/DDBJ databases">
        <title>Draft genome sequence of Jishengella endophytica.</title>
        <authorList>
            <person name="Sahin N."/>
            <person name="Ay H."/>
            <person name="Saygin H."/>
        </authorList>
    </citation>
    <scope>NUCLEOTIDE SEQUENCE [LARGE SCALE GENOMIC DNA]</scope>
    <source>
        <strain evidence="1 2">DSM 45430</strain>
    </source>
</reference>
<comment type="caution">
    <text evidence="1">The sequence shown here is derived from an EMBL/GenBank/DDBJ whole genome shotgun (WGS) entry which is preliminary data.</text>
</comment>
<dbReference type="InterPro" id="IPR011009">
    <property type="entry name" value="Kinase-like_dom_sf"/>
</dbReference>
<dbReference type="RefSeq" id="WP_111244685.1">
    <property type="nucleotide sequence ID" value="NZ_POTX01000137.1"/>
</dbReference>
<dbReference type="EMBL" id="POTX01000137">
    <property type="protein sequence ID" value="PZF92653.1"/>
    <property type="molecule type" value="Genomic_DNA"/>
</dbReference>
<dbReference type="AlphaFoldDB" id="A0A2W2DIM4"/>
<organism evidence="1 2">
    <name type="scientific">Micromonospora endophytica</name>
    <dbReference type="NCBI Taxonomy" id="515350"/>
    <lineage>
        <taxon>Bacteria</taxon>
        <taxon>Bacillati</taxon>
        <taxon>Actinomycetota</taxon>
        <taxon>Actinomycetes</taxon>
        <taxon>Micromonosporales</taxon>
        <taxon>Micromonosporaceae</taxon>
        <taxon>Micromonospora</taxon>
    </lineage>
</organism>
<evidence type="ECO:0000313" key="1">
    <source>
        <dbReference type="EMBL" id="PZF92653.1"/>
    </source>
</evidence>
<dbReference type="SUPFAM" id="SSF56112">
    <property type="entry name" value="Protein kinase-like (PK-like)"/>
    <property type="match status" value="1"/>
</dbReference>